<proteinExistence type="predicted"/>
<comment type="caution">
    <text evidence="1">The sequence shown here is derived from an EMBL/GenBank/DDBJ whole genome shotgun (WGS) entry which is preliminary data.</text>
</comment>
<dbReference type="EMBL" id="PSYR01000001">
    <property type="protein sequence ID" value="RCN59373.1"/>
    <property type="molecule type" value="Genomic_DNA"/>
</dbReference>
<dbReference type="RefSeq" id="WP_114282720.1">
    <property type="nucleotide sequence ID" value="NZ_PSYR01000001.1"/>
</dbReference>
<accession>A0A368HJ49</accession>
<gene>
    <name evidence="1" type="ORF">C4900_06665</name>
</gene>
<name>A0A368HJ49_9GAMM</name>
<keyword evidence="2" id="KW-1185">Reference proteome</keyword>
<reference evidence="1 2" key="1">
    <citation type="submission" date="2018-02" db="EMBL/GenBank/DDBJ databases">
        <title>Insights into the biology of acidophilic members of the Acidiferrobacteraceae family derived from comparative genomic analyses.</title>
        <authorList>
            <person name="Issotta F."/>
            <person name="Thyssen C."/>
            <person name="Mena C."/>
            <person name="Moya A."/>
            <person name="Bellenberg S."/>
            <person name="Sproer C."/>
            <person name="Covarrubias P.C."/>
            <person name="Sand W."/>
            <person name="Quatrini R."/>
            <person name="Vera M."/>
        </authorList>
    </citation>
    <scope>NUCLEOTIDE SEQUENCE [LARGE SCALE GENOMIC DNA]</scope>
    <source>
        <strain evidence="2">m-1</strain>
    </source>
</reference>
<evidence type="ECO:0000313" key="1">
    <source>
        <dbReference type="EMBL" id="RCN59373.1"/>
    </source>
</evidence>
<dbReference type="AlphaFoldDB" id="A0A368HJ49"/>
<protein>
    <submittedName>
        <fullName evidence="1">Uncharacterized protein</fullName>
    </submittedName>
</protein>
<dbReference type="Proteomes" id="UP000253250">
    <property type="component" value="Unassembled WGS sequence"/>
</dbReference>
<evidence type="ECO:0000313" key="2">
    <source>
        <dbReference type="Proteomes" id="UP000253250"/>
    </source>
</evidence>
<sequence>MYSASDQSTTLLTQEVMPEKTLTVLQEFSRGRLMYREVMNTLSLDSDEMLFRLMAQADLPMPHLSDKETNAMISQFRQFLRHAGI</sequence>
<organism evidence="1 2">
    <name type="scientific">Acidiferrobacter thiooxydans</name>
    <dbReference type="NCBI Taxonomy" id="163359"/>
    <lineage>
        <taxon>Bacteria</taxon>
        <taxon>Pseudomonadati</taxon>
        <taxon>Pseudomonadota</taxon>
        <taxon>Gammaproteobacteria</taxon>
        <taxon>Acidiferrobacterales</taxon>
        <taxon>Acidiferrobacteraceae</taxon>
        <taxon>Acidiferrobacter</taxon>
    </lineage>
</organism>